<organism evidence="3 4">
    <name type="scientific">Ceutorhynchus assimilis</name>
    <name type="common">cabbage seed weevil</name>
    <dbReference type="NCBI Taxonomy" id="467358"/>
    <lineage>
        <taxon>Eukaryota</taxon>
        <taxon>Metazoa</taxon>
        <taxon>Ecdysozoa</taxon>
        <taxon>Arthropoda</taxon>
        <taxon>Hexapoda</taxon>
        <taxon>Insecta</taxon>
        <taxon>Pterygota</taxon>
        <taxon>Neoptera</taxon>
        <taxon>Endopterygota</taxon>
        <taxon>Coleoptera</taxon>
        <taxon>Polyphaga</taxon>
        <taxon>Cucujiformia</taxon>
        <taxon>Curculionidae</taxon>
        <taxon>Ceutorhynchinae</taxon>
        <taxon>Ceutorhynchus</taxon>
    </lineage>
</organism>
<accession>A0A9N9MEL0</accession>
<reference evidence="3" key="1">
    <citation type="submission" date="2022-01" db="EMBL/GenBank/DDBJ databases">
        <authorList>
            <person name="King R."/>
        </authorList>
    </citation>
    <scope>NUCLEOTIDE SEQUENCE</scope>
</reference>
<name>A0A9N9MEL0_9CUCU</name>
<dbReference type="EMBL" id="OU892277">
    <property type="protein sequence ID" value="CAG9760309.1"/>
    <property type="molecule type" value="Genomic_DNA"/>
</dbReference>
<protein>
    <submittedName>
        <fullName evidence="3">Uncharacterized protein</fullName>
    </submittedName>
</protein>
<dbReference type="Proteomes" id="UP001152799">
    <property type="component" value="Chromosome 1"/>
</dbReference>
<dbReference type="AlphaFoldDB" id="A0A9N9MEL0"/>
<feature type="coiled-coil region" evidence="1">
    <location>
        <begin position="149"/>
        <end position="183"/>
    </location>
</feature>
<keyword evidence="4" id="KW-1185">Reference proteome</keyword>
<gene>
    <name evidence="3" type="ORF">CEUTPL_LOCUS1045</name>
</gene>
<proteinExistence type="predicted"/>
<dbReference type="Gene3D" id="2.60.40.10">
    <property type="entry name" value="Immunoglobulins"/>
    <property type="match status" value="1"/>
</dbReference>
<evidence type="ECO:0000313" key="4">
    <source>
        <dbReference type="Proteomes" id="UP001152799"/>
    </source>
</evidence>
<evidence type="ECO:0000313" key="3">
    <source>
        <dbReference type="EMBL" id="CAG9760309.1"/>
    </source>
</evidence>
<dbReference type="InterPro" id="IPR013783">
    <property type="entry name" value="Ig-like_fold"/>
</dbReference>
<dbReference type="OrthoDB" id="6351205at2759"/>
<evidence type="ECO:0000256" key="2">
    <source>
        <dbReference type="SAM" id="MobiDB-lite"/>
    </source>
</evidence>
<keyword evidence="1" id="KW-0175">Coiled coil</keyword>
<sequence>MAGCFVSPCGPAANITWFVNNNKIESNTDAIRLYKKRDEQIPLLGLWTSRSKMEIKLEKSHVIQGLIRIKCMASIYSIWNVSVEEDLRDETPKFAQILGSTTFHEQMNTITAITMVFTKSDMEAIKTLIKSTISDQLQDIADRVEQIISDTMEKKFKEQSDAIKKLNSEIISLKKENIGLKSALDAHEQATRNSNIRIFGIPQTDGENVRRQAIDLITNKLKVKINNADINWCHRVRAKNPVEDDLPVEPNENLNGKKYFFIWSPFFSSLEDYIDVPVPNQGQQDPANRKRQVSKFAKETQDNVAKYKKPKRDAQANQTSEADFSGVTKKRKRSQPSYNTNKKKSSFLGMPEQYATNVWVQMKQAMINLLINTYIGFLL</sequence>
<feature type="region of interest" description="Disordered" evidence="2">
    <location>
        <begin position="301"/>
        <end position="345"/>
    </location>
</feature>
<evidence type="ECO:0000256" key="1">
    <source>
        <dbReference type="SAM" id="Coils"/>
    </source>
</evidence>